<keyword evidence="1" id="KW-0812">Transmembrane</keyword>
<dbReference type="EMBL" id="BSNX01000037">
    <property type="protein sequence ID" value="GLQ73681.1"/>
    <property type="molecule type" value="Genomic_DNA"/>
</dbReference>
<gene>
    <name evidence="2" type="ORF">GCM10007932_30410</name>
</gene>
<proteinExistence type="predicted"/>
<feature type="transmembrane region" description="Helical" evidence="1">
    <location>
        <begin position="100"/>
        <end position="120"/>
    </location>
</feature>
<keyword evidence="3" id="KW-1185">Reference proteome</keyword>
<comment type="caution">
    <text evidence="2">The sequence shown here is derived from an EMBL/GenBank/DDBJ whole genome shotgun (WGS) entry which is preliminary data.</text>
</comment>
<feature type="transmembrane region" description="Helical" evidence="1">
    <location>
        <begin position="68"/>
        <end position="88"/>
    </location>
</feature>
<accession>A0AAV5NUJ7</accession>
<dbReference type="Proteomes" id="UP001156690">
    <property type="component" value="Unassembled WGS sequence"/>
</dbReference>
<feature type="transmembrane region" description="Helical" evidence="1">
    <location>
        <begin position="38"/>
        <end position="56"/>
    </location>
</feature>
<sequence>MFWGIAFSIYVIYLLGIIPLKIYHYWTGKETSALKVKIEEFSGSLFFSIGLIAVYGQINQQFFFVHEFWIAWLIIYTTYCIISLFYSPKMRHVANVASKKVLIIGTVIAHVVSLPLYYAVFIQAGV</sequence>
<evidence type="ECO:0008006" key="4">
    <source>
        <dbReference type="Google" id="ProtNLM"/>
    </source>
</evidence>
<evidence type="ECO:0000313" key="2">
    <source>
        <dbReference type="EMBL" id="GLQ73681.1"/>
    </source>
</evidence>
<dbReference type="RefSeq" id="WP_126608406.1">
    <property type="nucleotide sequence ID" value="NZ_AP025144.1"/>
</dbReference>
<reference evidence="3" key="1">
    <citation type="journal article" date="2019" name="Int. J. Syst. Evol. Microbiol.">
        <title>The Global Catalogue of Microorganisms (GCM) 10K type strain sequencing project: providing services to taxonomists for standard genome sequencing and annotation.</title>
        <authorList>
            <consortium name="The Broad Institute Genomics Platform"/>
            <consortium name="The Broad Institute Genome Sequencing Center for Infectious Disease"/>
            <person name="Wu L."/>
            <person name="Ma J."/>
        </authorList>
    </citation>
    <scope>NUCLEOTIDE SEQUENCE [LARGE SCALE GENOMIC DNA]</scope>
    <source>
        <strain evidence="3">NBRC 15640</strain>
    </source>
</reference>
<keyword evidence="1" id="KW-0472">Membrane</keyword>
<name>A0AAV5NUJ7_9VIBR</name>
<organism evidence="2 3">
    <name type="scientific">Vibrio penaeicida</name>
    <dbReference type="NCBI Taxonomy" id="104609"/>
    <lineage>
        <taxon>Bacteria</taxon>
        <taxon>Pseudomonadati</taxon>
        <taxon>Pseudomonadota</taxon>
        <taxon>Gammaproteobacteria</taxon>
        <taxon>Vibrionales</taxon>
        <taxon>Vibrionaceae</taxon>
        <taxon>Vibrio</taxon>
    </lineage>
</organism>
<protein>
    <recommendedName>
        <fullName evidence="4">DUF4234 domain-containing protein</fullName>
    </recommendedName>
</protein>
<dbReference type="AlphaFoldDB" id="A0AAV5NUJ7"/>
<evidence type="ECO:0000256" key="1">
    <source>
        <dbReference type="SAM" id="Phobius"/>
    </source>
</evidence>
<evidence type="ECO:0000313" key="3">
    <source>
        <dbReference type="Proteomes" id="UP001156690"/>
    </source>
</evidence>
<keyword evidence="1" id="KW-1133">Transmembrane helix</keyword>
<feature type="transmembrane region" description="Helical" evidence="1">
    <location>
        <begin position="6"/>
        <end position="26"/>
    </location>
</feature>